<dbReference type="InterPro" id="IPR051935">
    <property type="entry name" value="HSDL2"/>
</dbReference>
<comment type="similarity">
    <text evidence="3">Belongs to the short-chain dehydrogenases/reductases (SDR) family.</text>
</comment>
<dbReference type="SUPFAM" id="SSF51735">
    <property type="entry name" value="NAD(P)-binding Rossmann-fold domains"/>
    <property type="match status" value="1"/>
</dbReference>
<reference evidence="9" key="1">
    <citation type="submission" date="2020-05" db="UniProtKB">
        <authorList>
            <consortium name="EnsemblMetazoa"/>
        </authorList>
    </citation>
    <scope>IDENTIFICATION</scope>
    <source>
        <strain evidence="9">Jacobina</strain>
    </source>
</reference>
<dbReference type="PANTHER" id="PTHR42808:SF3">
    <property type="entry name" value="HYDROXYSTEROID DEHYDROGENASE-LIKE PROTEIN 2"/>
    <property type="match status" value="1"/>
</dbReference>
<dbReference type="CDD" id="cd09762">
    <property type="entry name" value="HSDL2_SDR_c"/>
    <property type="match status" value="1"/>
</dbReference>
<evidence type="ECO:0000256" key="2">
    <source>
        <dbReference type="ARBA" id="ARBA00004275"/>
    </source>
</evidence>
<evidence type="ECO:0000256" key="3">
    <source>
        <dbReference type="ARBA" id="ARBA00006484"/>
    </source>
</evidence>
<dbReference type="Gene3D" id="3.40.50.720">
    <property type="entry name" value="NAD(P)-binding Rossmann-like Domain"/>
    <property type="match status" value="1"/>
</dbReference>
<evidence type="ECO:0000256" key="4">
    <source>
        <dbReference type="ARBA" id="ARBA00022857"/>
    </source>
</evidence>
<dbReference type="GO" id="GO:0005739">
    <property type="term" value="C:mitochondrion"/>
    <property type="evidence" value="ECO:0007669"/>
    <property type="project" value="UniProtKB-SubCell"/>
</dbReference>
<keyword evidence="4" id="KW-0521">NADP</keyword>
<dbReference type="PRINTS" id="PR00081">
    <property type="entry name" value="GDHRDH"/>
</dbReference>
<dbReference type="EnsemblMetazoa" id="LLOJ001486-RA">
    <property type="protein sequence ID" value="LLOJ001486-PA"/>
    <property type="gene ID" value="LLOJ001486"/>
</dbReference>
<comment type="subcellular location">
    <subcellularLocation>
        <location evidence="1">Mitochondrion</location>
    </subcellularLocation>
    <subcellularLocation>
        <location evidence="2">Peroxisome</location>
    </subcellularLocation>
</comment>
<dbReference type="VEuPathDB" id="VectorBase:LLONM1_003767"/>
<keyword evidence="10" id="KW-1185">Reference proteome</keyword>
<dbReference type="EMBL" id="AJWK01005180">
    <property type="status" value="NOT_ANNOTATED_CDS"/>
    <property type="molecule type" value="Genomic_DNA"/>
</dbReference>
<organism evidence="9 10">
    <name type="scientific">Lutzomyia longipalpis</name>
    <name type="common">Sand fly</name>
    <dbReference type="NCBI Taxonomy" id="7200"/>
    <lineage>
        <taxon>Eukaryota</taxon>
        <taxon>Metazoa</taxon>
        <taxon>Ecdysozoa</taxon>
        <taxon>Arthropoda</taxon>
        <taxon>Hexapoda</taxon>
        <taxon>Insecta</taxon>
        <taxon>Pterygota</taxon>
        <taxon>Neoptera</taxon>
        <taxon>Endopterygota</taxon>
        <taxon>Diptera</taxon>
        <taxon>Nematocera</taxon>
        <taxon>Psychodoidea</taxon>
        <taxon>Psychodidae</taxon>
        <taxon>Lutzomyia</taxon>
        <taxon>Lutzomyia</taxon>
    </lineage>
</organism>
<sequence length="316" mass="34533">MINTGKLAGRTLFITGASRGIGKAIALKAARDGANIVIAAKTTTPHPKLPGTIYTAAEEVEAAGGKALACVVDIRDENQVRTAVQSAAEKFGGIDIVVNNASAISLTSTEHTEMKRYDLMHHINTRGTFLVSKECLPYLKKSNHAHILNISPPLNMAPHWFGPHVAYTMAKYGMSMCVLGMAQEFKPLGISVNALWPRTAIATAAMDLITGGEDTKFYRKPEIMADAAYVVLSREPRSTTGNFFVDDEVLYGAGVTDLKPYACNPEFADQLFPDFFLEMDTTLLEKYKDKVKMSPSPKQQVHPRETLLDSLGRLRV</sequence>
<evidence type="ECO:0000313" key="9">
    <source>
        <dbReference type="EnsemblMetazoa" id="LLOJ001486-PA"/>
    </source>
</evidence>
<dbReference type="InterPro" id="IPR002347">
    <property type="entry name" value="SDR_fam"/>
</dbReference>
<dbReference type="AlphaFoldDB" id="A0A1B0GHI1"/>
<keyword evidence="7" id="KW-0576">Peroxisome</keyword>
<dbReference type="Proteomes" id="UP000092461">
    <property type="component" value="Unassembled WGS sequence"/>
</dbReference>
<evidence type="ECO:0000256" key="1">
    <source>
        <dbReference type="ARBA" id="ARBA00004173"/>
    </source>
</evidence>
<dbReference type="FunFam" id="3.40.50.720:FF:000301">
    <property type="entry name" value="Hydroxysteroid dehydrogenase like 2"/>
    <property type="match status" value="1"/>
</dbReference>
<dbReference type="PANTHER" id="PTHR42808">
    <property type="entry name" value="HYDROXYSTEROID DEHYDROGENASE-LIKE PROTEIN 2"/>
    <property type="match status" value="1"/>
</dbReference>
<evidence type="ECO:0000256" key="5">
    <source>
        <dbReference type="ARBA" id="ARBA00023002"/>
    </source>
</evidence>
<dbReference type="GO" id="GO:0005777">
    <property type="term" value="C:peroxisome"/>
    <property type="evidence" value="ECO:0007669"/>
    <property type="project" value="UniProtKB-SubCell"/>
</dbReference>
<dbReference type="GO" id="GO:0016491">
    <property type="term" value="F:oxidoreductase activity"/>
    <property type="evidence" value="ECO:0007669"/>
    <property type="project" value="UniProtKB-KW"/>
</dbReference>
<evidence type="ECO:0000256" key="6">
    <source>
        <dbReference type="ARBA" id="ARBA00023128"/>
    </source>
</evidence>
<keyword evidence="5" id="KW-0560">Oxidoreductase</keyword>
<keyword evidence="6" id="KW-0496">Mitochondrion</keyword>
<dbReference type="Pfam" id="PF00106">
    <property type="entry name" value="adh_short"/>
    <property type="match status" value="1"/>
</dbReference>
<dbReference type="VEuPathDB" id="VectorBase:LLOJ001486"/>
<protein>
    <recommendedName>
        <fullName evidence="8">Hydroxysteroid dehydrogenase-like protein 2</fullName>
    </recommendedName>
</protein>
<evidence type="ECO:0000256" key="7">
    <source>
        <dbReference type="ARBA" id="ARBA00023140"/>
    </source>
</evidence>
<evidence type="ECO:0000256" key="8">
    <source>
        <dbReference type="ARBA" id="ARBA00040243"/>
    </source>
</evidence>
<evidence type="ECO:0000313" key="10">
    <source>
        <dbReference type="Proteomes" id="UP000092461"/>
    </source>
</evidence>
<dbReference type="InterPro" id="IPR036291">
    <property type="entry name" value="NAD(P)-bd_dom_sf"/>
</dbReference>
<proteinExistence type="inferred from homology"/>
<accession>A0A1B0GHI1</accession>
<dbReference type="NCBIfam" id="NF006133">
    <property type="entry name" value="PRK08278.1"/>
    <property type="match status" value="1"/>
</dbReference>
<name>A0A1B0GHI1_LUTLO</name>